<evidence type="ECO:0000256" key="2">
    <source>
        <dbReference type="SAM" id="Phobius"/>
    </source>
</evidence>
<keyword evidence="2" id="KW-0812">Transmembrane</keyword>
<organism evidence="5 6">
    <name type="scientific">Chitinophaga japonensis</name>
    <name type="common">Flexibacter japonensis</name>
    <dbReference type="NCBI Taxonomy" id="104662"/>
    <lineage>
        <taxon>Bacteria</taxon>
        <taxon>Pseudomonadati</taxon>
        <taxon>Bacteroidota</taxon>
        <taxon>Chitinophagia</taxon>
        <taxon>Chitinophagales</taxon>
        <taxon>Chitinophagaceae</taxon>
        <taxon>Chitinophaga</taxon>
    </lineage>
</organism>
<keyword evidence="5" id="KW-0378">Hydrolase</keyword>
<keyword evidence="6" id="KW-1185">Reference proteome</keyword>
<accession>A0A562SV11</accession>
<feature type="region of interest" description="Disordered" evidence="1">
    <location>
        <begin position="130"/>
        <end position="153"/>
    </location>
</feature>
<dbReference type="Gene3D" id="3.10.50.10">
    <property type="match status" value="1"/>
</dbReference>
<feature type="chain" id="PRO_5021992034" evidence="3">
    <location>
        <begin position="27"/>
        <end position="696"/>
    </location>
</feature>
<dbReference type="GO" id="GO:0005975">
    <property type="term" value="P:carbohydrate metabolic process"/>
    <property type="evidence" value="ECO:0007669"/>
    <property type="project" value="InterPro"/>
</dbReference>
<dbReference type="PROSITE" id="PS51910">
    <property type="entry name" value="GH18_2"/>
    <property type="match status" value="1"/>
</dbReference>
<comment type="caution">
    <text evidence="5">The sequence shown here is derived from an EMBL/GenBank/DDBJ whole genome shotgun (WGS) entry which is preliminary data.</text>
</comment>
<evidence type="ECO:0000256" key="3">
    <source>
        <dbReference type="SAM" id="SignalP"/>
    </source>
</evidence>
<dbReference type="GO" id="GO:0016787">
    <property type="term" value="F:hydrolase activity"/>
    <property type="evidence" value="ECO:0007669"/>
    <property type="project" value="UniProtKB-KW"/>
</dbReference>
<protein>
    <submittedName>
        <fullName evidence="5">Glycosyl hydrolase family 18 (Putative chitinase)</fullName>
    </submittedName>
</protein>
<keyword evidence="2" id="KW-0472">Membrane</keyword>
<feature type="transmembrane region" description="Helical" evidence="2">
    <location>
        <begin position="664"/>
        <end position="686"/>
    </location>
</feature>
<keyword evidence="2" id="KW-1133">Transmembrane helix</keyword>
<feature type="signal peptide" evidence="3">
    <location>
        <begin position="1"/>
        <end position="26"/>
    </location>
</feature>
<dbReference type="GO" id="GO:0008061">
    <property type="term" value="F:chitin binding"/>
    <property type="evidence" value="ECO:0007669"/>
    <property type="project" value="InterPro"/>
</dbReference>
<feature type="transmembrane region" description="Helical" evidence="2">
    <location>
        <begin position="624"/>
        <end position="644"/>
    </location>
</feature>
<dbReference type="AlphaFoldDB" id="A0A562SV11"/>
<dbReference type="EMBL" id="VLLG01000005">
    <property type="protein sequence ID" value="TWI84536.1"/>
    <property type="molecule type" value="Genomic_DNA"/>
</dbReference>
<sequence>MSPSRKMTCCLFVFLALNTCISSVYSQKVHIPDKVSAPKAPKAPKLPSDTAVKAKLVKKILNAFKFRKNARAREQERVIAIINQILADSLVVTSRDIQLLNQQLEKTENQHFDSLVSLLSTMGCCGVPPPLKDTPVPAPAEDPGPAADSGSENDINSLVNKMLPILQQKNEQAQSEKAKQEKLKLVRAVYGRPGDQKDTLRLGDSLGVEYTVNLTQKANVTGIHPYQMGDKYLNYNFSALTTFGFLGYSVDGRTGRVRANFKEAQLDAVAAAQAAGCNLQLIISDKNTNNITALLQRDDAQLLLADTLGHVLQQRQANGVTIYFRGVSKQQRQAFTQFISDLHSHLHSFDPKYTVNVVIPAFDKELAYDLQALNTSVTFFLIDFTHASGQTAGPLAPLKGNPSQSIDATVSRYLQRDIPPAKFVLMIPYYGALWKKGAYGSPDGFLDYIPYNEIRKRYDIDTAALYDEAMESAFIEIKDAAGEVKEEIWFDDANTLGPKYDYVLSNDLGGVAIWTLGADDGYSDLWNELVDKFVVTDTVYLDTVRLIAAVPRPLTFWQSVMHELRVYRQLFKNPCSVGMGSYKGDEYFKWAAYFFLALTLLTAVLYVAGIRYKGDGWKLKKKVLILLIAQLNLLVITSAMAIFLNKELPWLGITSGANCNAMPLNTLLGILAIGFAVGLVATRFLLLPLLKRNEVP</sequence>
<dbReference type="InterPro" id="IPR029070">
    <property type="entry name" value="Chitinase_insertion_sf"/>
</dbReference>
<dbReference type="InterPro" id="IPR011583">
    <property type="entry name" value="Chitinase_II/V-like_cat"/>
</dbReference>
<evidence type="ECO:0000313" key="5">
    <source>
        <dbReference type="EMBL" id="TWI84536.1"/>
    </source>
</evidence>
<dbReference type="Gene3D" id="3.20.20.80">
    <property type="entry name" value="Glycosidases"/>
    <property type="match status" value="1"/>
</dbReference>
<proteinExistence type="predicted"/>
<dbReference type="SUPFAM" id="SSF51445">
    <property type="entry name" value="(Trans)glycosidases"/>
    <property type="match status" value="1"/>
</dbReference>
<dbReference type="OrthoDB" id="1185215at2"/>
<name>A0A562SV11_CHIJA</name>
<feature type="transmembrane region" description="Helical" evidence="2">
    <location>
        <begin position="590"/>
        <end position="612"/>
    </location>
</feature>
<dbReference type="Pfam" id="PF00704">
    <property type="entry name" value="Glyco_hydro_18"/>
    <property type="match status" value="1"/>
</dbReference>
<dbReference type="InterPro" id="IPR001223">
    <property type="entry name" value="Glyco_hydro18_cat"/>
</dbReference>
<dbReference type="RefSeq" id="WP_145718271.1">
    <property type="nucleotide sequence ID" value="NZ_BAAAFY010000002.1"/>
</dbReference>
<evidence type="ECO:0000313" key="6">
    <source>
        <dbReference type="Proteomes" id="UP000316778"/>
    </source>
</evidence>
<evidence type="ECO:0000259" key="4">
    <source>
        <dbReference type="PROSITE" id="PS51910"/>
    </source>
</evidence>
<dbReference type="PANTHER" id="PTHR46073:SF4">
    <property type="entry name" value="GH18 DOMAIN-CONTAINING PROTEIN"/>
    <property type="match status" value="1"/>
</dbReference>
<dbReference type="SMART" id="SM00636">
    <property type="entry name" value="Glyco_18"/>
    <property type="match status" value="1"/>
</dbReference>
<feature type="compositionally biased region" description="Pro residues" evidence="1">
    <location>
        <begin position="130"/>
        <end position="142"/>
    </location>
</feature>
<reference evidence="5 6" key="1">
    <citation type="journal article" date="2013" name="Stand. Genomic Sci.">
        <title>Genomic Encyclopedia of Type Strains, Phase I: The one thousand microbial genomes (KMG-I) project.</title>
        <authorList>
            <person name="Kyrpides N.C."/>
            <person name="Woyke T."/>
            <person name="Eisen J.A."/>
            <person name="Garrity G."/>
            <person name="Lilburn T.G."/>
            <person name="Beck B.J."/>
            <person name="Whitman W.B."/>
            <person name="Hugenholtz P."/>
            <person name="Klenk H.P."/>
        </authorList>
    </citation>
    <scope>NUCLEOTIDE SEQUENCE [LARGE SCALE GENOMIC DNA]</scope>
    <source>
        <strain evidence="5 6">DSM 13484</strain>
    </source>
</reference>
<keyword evidence="3" id="KW-0732">Signal</keyword>
<dbReference type="Proteomes" id="UP000316778">
    <property type="component" value="Unassembled WGS sequence"/>
</dbReference>
<evidence type="ECO:0000256" key="1">
    <source>
        <dbReference type="SAM" id="MobiDB-lite"/>
    </source>
</evidence>
<dbReference type="PANTHER" id="PTHR46073">
    <property type="entry name" value="CHITINASE"/>
    <property type="match status" value="1"/>
</dbReference>
<dbReference type="InterPro" id="IPR017853">
    <property type="entry name" value="GH"/>
</dbReference>
<gene>
    <name evidence="5" type="ORF">LX66_4906</name>
</gene>
<feature type="domain" description="GH18" evidence="4">
    <location>
        <begin position="218"/>
        <end position="536"/>
    </location>
</feature>